<dbReference type="OrthoDB" id="739506at2"/>
<dbReference type="InterPro" id="IPR011990">
    <property type="entry name" value="TPR-like_helical_dom_sf"/>
</dbReference>
<dbReference type="SUPFAM" id="SSF48452">
    <property type="entry name" value="TPR-like"/>
    <property type="match status" value="1"/>
</dbReference>
<feature type="signal peptide" evidence="1">
    <location>
        <begin position="1"/>
        <end position="19"/>
    </location>
</feature>
<protein>
    <submittedName>
        <fullName evidence="2">Uncharacterized protein</fullName>
    </submittedName>
</protein>
<reference evidence="2 3" key="1">
    <citation type="journal article" date="2013" name="Stand. Genomic Sci.">
        <title>Genomic Encyclopedia of Type Strains, Phase I: The one thousand microbial genomes (KMG-I) project.</title>
        <authorList>
            <person name="Kyrpides N.C."/>
            <person name="Woyke T."/>
            <person name="Eisen J.A."/>
            <person name="Garrity G."/>
            <person name="Lilburn T.G."/>
            <person name="Beck B.J."/>
            <person name="Whitman W.B."/>
            <person name="Hugenholtz P."/>
            <person name="Klenk H.P."/>
        </authorList>
    </citation>
    <scope>NUCLEOTIDE SEQUENCE [LARGE SCALE GENOMIC DNA]</scope>
    <source>
        <strain evidence="2 3">DSM 13484</strain>
    </source>
</reference>
<comment type="caution">
    <text evidence="2">The sequence shown here is derived from an EMBL/GenBank/DDBJ whole genome shotgun (WGS) entry which is preliminary data.</text>
</comment>
<dbReference type="Gene3D" id="1.25.40.10">
    <property type="entry name" value="Tetratricopeptide repeat domain"/>
    <property type="match status" value="2"/>
</dbReference>
<evidence type="ECO:0000313" key="3">
    <source>
        <dbReference type="Proteomes" id="UP000316778"/>
    </source>
</evidence>
<keyword evidence="3" id="KW-1185">Reference proteome</keyword>
<evidence type="ECO:0000313" key="2">
    <source>
        <dbReference type="EMBL" id="TWI86561.1"/>
    </source>
</evidence>
<gene>
    <name evidence="2" type="ORF">LX66_3820</name>
</gene>
<keyword evidence="1" id="KW-0732">Signal</keyword>
<name>A0A562SZ47_CHIJA</name>
<dbReference type="RefSeq" id="WP_145716474.1">
    <property type="nucleotide sequence ID" value="NZ_BAAAFY010000005.1"/>
</dbReference>
<evidence type="ECO:0000256" key="1">
    <source>
        <dbReference type="SAM" id="SignalP"/>
    </source>
</evidence>
<sequence>MKKLLVSFLFCSAGLAAMAQRSKVNSAEDALKNQDLEKAMTDIDAALQHEKTKDDAKTWYVKGKVLEAMATKDKSPAEALAAFDAYKAALDKNAKLPEALLEMNQRMFNLYATVGNAGYANLNDQKWDSAYVNFKKAFEIADYYNSKELGGTLPTDTSMTFYLGYAAQQAGQKEDALQYLQKAADLQFKGEPALYVILAQAYEEKGDNANWLKTIEEGKKVFPNDKRFNDMEMIYYSKTGKTAELLTMLEKKMEENPNDFQTVLDYAIRVDNMANPRDEKGEDMAKPDNYDELMTKAENAYKKALELDAADPTANFQLGALYFNRAVGFNKELNALPSKEQSSPKAKELQGKVEELMNTALPYFEKADAGFAAKGSLEPSDKQTYESCLYALQKIYAIKNETAKVAEVKKKLDGLQ</sequence>
<dbReference type="AlphaFoldDB" id="A0A562SZ47"/>
<proteinExistence type="predicted"/>
<organism evidence="2 3">
    <name type="scientific">Chitinophaga japonensis</name>
    <name type="common">Flexibacter japonensis</name>
    <dbReference type="NCBI Taxonomy" id="104662"/>
    <lineage>
        <taxon>Bacteria</taxon>
        <taxon>Pseudomonadati</taxon>
        <taxon>Bacteroidota</taxon>
        <taxon>Chitinophagia</taxon>
        <taxon>Chitinophagales</taxon>
        <taxon>Chitinophagaceae</taxon>
        <taxon>Chitinophaga</taxon>
    </lineage>
</organism>
<dbReference type="Proteomes" id="UP000316778">
    <property type="component" value="Unassembled WGS sequence"/>
</dbReference>
<dbReference type="EMBL" id="VLLG01000004">
    <property type="protein sequence ID" value="TWI86561.1"/>
    <property type="molecule type" value="Genomic_DNA"/>
</dbReference>
<accession>A0A562SZ47</accession>
<feature type="chain" id="PRO_5021984396" evidence="1">
    <location>
        <begin position="20"/>
        <end position="416"/>
    </location>
</feature>